<feature type="region of interest" description="Disordered" evidence="1">
    <location>
        <begin position="22"/>
        <end position="56"/>
    </location>
</feature>
<name>A0A512DET4_9CELL</name>
<dbReference type="RefSeq" id="WP_246131204.1">
    <property type="nucleotide sequence ID" value="NZ_BAAARM010000001.1"/>
</dbReference>
<dbReference type="EMBL" id="BJYY01000016">
    <property type="protein sequence ID" value="GEO34983.1"/>
    <property type="molecule type" value="Genomic_DNA"/>
</dbReference>
<organism evidence="2 3">
    <name type="scientific">Cellulomonas aerilata</name>
    <dbReference type="NCBI Taxonomy" id="515326"/>
    <lineage>
        <taxon>Bacteria</taxon>
        <taxon>Bacillati</taxon>
        <taxon>Actinomycetota</taxon>
        <taxon>Actinomycetes</taxon>
        <taxon>Micrococcales</taxon>
        <taxon>Cellulomonadaceae</taxon>
        <taxon>Cellulomonas</taxon>
    </lineage>
</organism>
<evidence type="ECO:0000313" key="3">
    <source>
        <dbReference type="Proteomes" id="UP000321181"/>
    </source>
</evidence>
<dbReference type="Proteomes" id="UP000321181">
    <property type="component" value="Unassembled WGS sequence"/>
</dbReference>
<accession>A0A512DET4</accession>
<evidence type="ECO:0000313" key="2">
    <source>
        <dbReference type="EMBL" id="GEO34983.1"/>
    </source>
</evidence>
<comment type="caution">
    <text evidence="2">The sequence shown here is derived from an EMBL/GenBank/DDBJ whole genome shotgun (WGS) entry which is preliminary data.</text>
</comment>
<evidence type="ECO:0008006" key="4">
    <source>
        <dbReference type="Google" id="ProtNLM"/>
    </source>
</evidence>
<proteinExistence type="predicted"/>
<protein>
    <recommendedName>
        <fullName evidence="4">Type II secretion system protein GspF domain-containing protein</fullName>
    </recommendedName>
</protein>
<reference evidence="2 3" key="1">
    <citation type="submission" date="2019-07" db="EMBL/GenBank/DDBJ databases">
        <title>Whole genome shotgun sequence of Cellulomonas aerilata NBRC 106308.</title>
        <authorList>
            <person name="Hosoyama A."/>
            <person name="Uohara A."/>
            <person name="Ohji S."/>
            <person name="Ichikawa N."/>
        </authorList>
    </citation>
    <scope>NUCLEOTIDE SEQUENCE [LARGE SCALE GENOMIC DNA]</scope>
    <source>
        <strain evidence="2 3">NBRC 106308</strain>
    </source>
</reference>
<sequence>MTGLAALVGVLVAAGVVAGRGPGGRPAMASLPRRREPPGVPPTGARRRWSAGARRRADGPDLATVAVAVAGRLRAGADPATAWRDVLGLNLAPGAVPTVRDLAGVTPDRAHAAVVVAAGRLAVELGAPLAPLLDGVAQQLAAEAEVEGERRAALAGPRATARVLTWLPVLGVVLGAAFGADPVGVLLDGGVGSAALLLGTALLWAGRQWTRRLAAMAASAGRGA</sequence>
<gene>
    <name evidence="2" type="ORF">CAE01nite_27080</name>
</gene>
<evidence type="ECO:0000256" key="1">
    <source>
        <dbReference type="SAM" id="MobiDB-lite"/>
    </source>
</evidence>
<keyword evidence="3" id="KW-1185">Reference proteome</keyword>
<dbReference type="AlphaFoldDB" id="A0A512DET4"/>